<gene>
    <name evidence="2" type="ORF">OJ997_06380</name>
</gene>
<dbReference type="AlphaFoldDB" id="A0A9X3SA46"/>
<dbReference type="InterPro" id="IPR001753">
    <property type="entry name" value="Enoyl-CoA_hydra/iso"/>
</dbReference>
<proteinExistence type="inferred from homology"/>
<dbReference type="CDD" id="cd06558">
    <property type="entry name" value="crotonase-like"/>
    <property type="match status" value="1"/>
</dbReference>
<dbReference type="EMBL" id="JAPDDP010000008">
    <property type="protein sequence ID" value="MDA0179915.1"/>
    <property type="molecule type" value="Genomic_DNA"/>
</dbReference>
<keyword evidence="3" id="KW-1185">Reference proteome</keyword>
<dbReference type="Gene3D" id="1.10.12.10">
    <property type="entry name" value="Lyase 2-enoyl-coa Hydratase, Chain A, domain 2"/>
    <property type="match status" value="1"/>
</dbReference>
<dbReference type="PANTHER" id="PTHR43459:SF1">
    <property type="entry name" value="EG:BACN32G11.4 PROTEIN"/>
    <property type="match status" value="1"/>
</dbReference>
<protein>
    <submittedName>
        <fullName evidence="2">Enoyl-CoA hydratase-related protein</fullName>
    </submittedName>
</protein>
<dbReference type="RefSeq" id="WP_270024225.1">
    <property type="nucleotide sequence ID" value="NZ_JAPDDP010000008.1"/>
</dbReference>
<dbReference type="Gene3D" id="3.90.226.10">
    <property type="entry name" value="2-enoyl-CoA Hydratase, Chain A, domain 1"/>
    <property type="match status" value="1"/>
</dbReference>
<sequence length="260" mass="27996">MTVQVERNGAVCTITLNRPEAMNAANTELRDELRQAVEESAADPHIRAVILTGAGKAFCSGADLKSGFDPAEDGRPDVQAALRDHFHPIIEGLRTMDKPVITAVNGPAVGIGISFALAGDLVLAAESAYFMLAFVNIGLVPDGGSSFLIPERIGFARASEMALLGEKVPARQALEWGLINRVIEDYALLANTEELAQRMASGPTRSYAGSKRQLNAWSFNRFKEQLELEAEIQHGAARTADFLEGVTAFVEKRAPRFTGA</sequence>
<dbReference type="GO" id="GO:0003824">
    <property type="term" value="F:catalytic activity"/>
    <property type="evidence" value="ECO:0007669"/>
    <property type="project" value="UniProtKB-ARBA"/>
</dbReference>
<evidence type="ECO:0000313" key="2">
    <source>
        <dbReference type="EMBL" id="MDA0179915.1"/>
    </source>
</evidence>
<comment type="similarity">
    <text evidence="1">Belongs to the enoyl-CoA hydratase/isomerase family.</text>
</comment>
<organism evidence="2 3">
    <name type="scientific">Solirubrobacter phytolaccae</name>
    <dbReference type="NCBI Taxonomy" id="1404360"/>
    <lineage>
        <taxon>Bacteria</taxon>
        <taxon>Bacillati</taxon>
        <taxon>Actinomycetota</taxon>
        <taxon>Thermoleophilia</taxon>
        <taxon>Solirubrobacterales</taxon>
        <taxon>Solirubrobacteraceae</taxon>
        <taxon>Solirubrobacter</taxon>
    </lineage>
</organism>
<dbReference type="Proteomes" id="UP001147653">
    <property type="component" value="Unassembled WGS sequence"/>
</dbReference>
<dbReference type="PANTHER" id="PTHR43459">
    <property type="entry name" value="ENOYL-COA HYDRATASE"/>
    <property type="match status" value="1"/>
</dbReference>
<dbReference type="SUPFAM" id="SSF52096">
    <property type="entry name" value="ClpP/crotonase"/>
    <property type="match status" value="1"/>
</dbReference>
<dbReference type="InterPro" id="IPR014748">
    <property type="entry name" value="Enoyl-CoA_hydra_C"/>
</dbReference>
<name>A0A9X3SA46_9ACTN</name>
<accession>A0A9X3SA46</accession>
<dbReference type="Pfam" id="PF00378">
    <property type="entry name" value="ECH_1"/>
    <property type="match status" value="1"/>
</dbReference>
<reference evidence="2" key="1">
    <citation type="submission" date="2022-10" db="EMBL/GenBank/DDBJ databases">
        <title>The WGS of Solirubrobacter phytolaccae KCTC 29190.</title>
        <authorList>
            <person name="Jiang Z."/>
        </authorList>
    </citation>
    <scope>NUCLEOTIDE SEQUENCE</scope>
    <source>
        <strain evidence="2">KCTC 29190</strain>
    </source>
</reference>
<evidence type="ECO:0000256" key="1">
    <source>
        <dbReference type="ARBA" id="ARBA00005254"/>
    </source>
</evidence>
<comment type="caution">
    <text evidence="2">The sequence shown here is derived from an EMBL/GenBank/DDBJ whole genome shotgun (WGS) entry which is preliminary data.</text>
</comment>
<evidence type="ECO:0000313" key="3">
    <source>
        <dbReference type="Proteomes" id="UP001147653"/>
    </source>
</evidence>
<dbReference type="InterPro" id="IPR029045">
    <property type="entry name" value="ClpP/crotonase-like_dom_sf"/>
</dbReference>